<accession>K6YDN5</accession>
<dbReference type="InterPro" id="IPR029055">
    <property type="entry name" value="Ntn_hydrolases_N"/>
</dbReference>
<dbReference type="AlphaFoldDB" id="K6YDN5"/>
<protein>
    <submittedName>
        <fullName evidence="1">Gamma-glutamyltranspeptidase</fullName>
        <ecNumber evidence="1">2.3.2.2</ecNumber>
    </submittedName>
</protein>
<keyword evidence="1" id="KW-0808">Transferase</keyword>
<dbReference type="InterPro" id="IPR043138">
    <property type="entry name" value="GGT_lsub"/>
</dbReference>
<dbReference type="Pfam" id="PF01019">
    <property type="entry name" value="G_glu_transpept"/>
    <property type="match status" value="1"/>
</dbReference>
<dbReference type="PRINTS" id="PR01210">
    <property type="entry name" value="GGTRANSPTASE"/>
</dbReference>
<proteinExistence type="predicted"/>
<dbReference type="EMBL" id="BAEN01000041">
    <property type="protein sequence ID" value="GAC14758.1"/>
    <property type="molecule type" value="Genomic_DNA"/>
</dbReference>
<dbReference type="Gene3D" id="1.10.246.130">
    <property type="match status" value="1"/>
</dbReference>
<dbReference type="OrthoDB" id="5297205at2"/>
<gene>
    <name evidence="1" type="primary">ggt</name>
    <name evidence="1" type="ORF">GLIP_2130</name>
</gene>
<dbReference type="PANTHER" id="PTHR43881">
    <property type="entry name" value="GAMMA-GLUTAMYLTRANSPEPTIDASE (AFU_ORTHOLOGUE AFUA_4G13580)"/>
    <property type="match status" value="1"/>
</dbReference>
<dbReference type="Gene3D" id="3.60.20.40">
    <property type="match status" value="1"/>
</dbReference>
<dbReference type="InterPro" id="IPR052896">
    <property type="entry name" value="GGT-like_enzyme"/>
</dbReference>
<comment type="caution">
    <text evidence="1">The sequence shown here is derived from an EMBL/GenBank/DDBJ whole genome shotgun (WGS) entry which is preliminary data.</text>
</comment>
<reference evidence="1 2" key="1">
    <citation type="journal article" date="2017" name="Antonie Van Leeuwenhoek">
        <title>Rhizobium rhizosphaerae sp. nov., a novel species isolated from rice rhizosphere.</title>
        <authorList>
            <person name="Zhao J.J."/>
            <person name="Zhang J."/>
            <person name="Zhang R.J."/>
            <person name="Zhang C.W."/>
            <person name="Yin H.Q."/>
            <person name="Zhang X.X."/>
        </authorList>
    </citation>
    <scope>NUCLEOTIDE SEQUENCE [LARGE SCALE GENOMIC DNA]</scope>
    <source>
        <strain evidence="1 2">E3</strain>
    </source>
</reference>
<dbReference type="STRING" id="1127673.GLIP_2130"/>
<evidence type="ECO:0000313" key="1">
    <source>
        <dbReference type="EMBL" id="GAC14758.1"/>
    </source>
</evidence>
<dbReference type="EC" id="2.3.2.2" evidence="1"/>
<name>K6YDN5_9ALTE</name>
<dbReference type="GO" id="GO:0103068">
    <property type="term" value="F:leukotriene C4 gamma-glutamyl transferase activity"/>
    <property type="evidence" value="ECO:0007669"/>
    <property type="project" value="UniProtKB-EC"/>
</dbReference>
<organism evidence="1 2">
    <name type="scientific">Aliiglaciecola lipolytica E3</name>
    <dbReference type="NCBI Taxonomy" id="1127673"/>
    <lineage>
        <taxon>Bacteria</taxon>
        <taxon>Pseudomonadati</taxon>
        <taxon>Pseudomonadota</taxon>
        <taxon>Gammaproteobacteria</taxon>
        <taxon>Alteromonadales</taxon>
        <taxon>Alteromonadaceae</taxon>
        <taxon>Aliiglaciecola</taxon>
    </lineage>
</organism>
<sequence length="531" mass="57515">MKHKVQSLEHHSTTTGFTAPHYAAAQAGQHILDTGGTAIEAMVAAAASIAVVYPHMNGLGGDGFWLISEPGKDPIAIDASGSAAKLATSDFYQGLTDIPSRGGKAALTMAGAVSGWQKALEVSQQWQPNKSLQELLSTAIGQAEWGLEVTQSLTDASFKTFDELHNNSGFEQFLIKGKALKKGKIVKLPKLAATLTKLAENGLDDFYRGEIGNDLAADLAQAGSPIRSNDFIDYQAKFVDPLQVDISVGKLYNLGAPTQGVASLLILALFDKVKHLAVNEHDFVHLLVECTKQAFILRNQYVTDESRLTKSLDSLLNESEIDKLLSNIDINKAMQWPHAAKSGDTVWMGACDSSGRMVSYIQSLYWEFGSGVVSNSTGIVWNNRGTSFSLDPQSNQFLKPGLKPFHTLNPAFAELHDGRRISYGTMGGEGQPQTQAAIFSRHVFQNLSLEHAIEEPRWLLGRTWGDQSHNLKIEEDIDPSIVDSLQSKGHDVAIVAPNNEMMGHAGMIVRSPSGKVTAATDPRSDGKAFPY</sequence>
<dbReference type="SUPFAM" id="SSF56235">
    <property type="entry name" value="N-terminal nucleophile aminohydrolases (Ntn hydrolases)"/>
    <property type="match status" value="1"/>
</dbReference>
<dbReference type="RefSeq" id="WP_008844574.1">
    <property type="nucleotide sequence ID" value="NZ_BAEN01000041.1"/>
</dbReference>
<dbReference type="PANTHER" id="PTHR43881:SF5">
    <property type="entry name" value="GAMMA-GLUTAMYLTRANSPEPTIDASE"/>
    <property type="match status" value="1"/>
</dbReference>
<dbReference type="InterPro" id="IPR043137">
    <property type="entry name" value="GGT_ssub_C"/>
</dbReference>
<dbReference type="eggNOG" id="COG0405">
    <property type="taxonomic scope" value="Bacteria"/>
</dbReference>
<evidence type="ECO:0000313" key="2">
    <source>
        <dbReference type="Proteomes" id="UP000006334"/>
    </source>
</evidence>
<dbReference type="Proteomes" id="UP000006334">
    <property type="component" value="Unassembled WGS sequence"/>
</dbReference>
<keyword evidence="1" id="KW-0012">Acyltransferase</keyword>
<keyword evidence="2" id="KW-1185">Reference proteome</keyword>